<dbReference type="PANTHER" id="PTHR46225:SF2">
    <property type="entry name" value="C3H4 TYPE ZINC FINGER PROTEIN"/>
    <property type="match status" value="1"/>
</dbReference>
<feature type="transmembrane region" description="Helical" evidence="3">
    <location>
        <begin position="100"/>
        <end position="123"/>
    </location>
</feature>
<feature type="compositionally biased region" description="Gly residues" evidence="2">
    <location>
        <begin position="28"/>
        <end position="37"/>
    </location>
</feature>
<dbReference type="InterPro" id="IPR001841">
    <property type="entry name" value="Znf_RING"/>
</dbReference>
<sequence>MADPTQHVIIDISNSTSETAPRVNGVEDFGGGGGGGGRLRVSQQTMNRSNSRLIRGNPPSRGALNSGFWISLQFVFTLTQIVASFVVLTSSRNEHPHAPLFAWIVGYALGCIFCLPLLIWRYYYARERYLSQMNTTNDDSSGTLLSNSTTIQGEDDVPDVVVASSRTNQVSWLLNQRLNILMDYFKITIDLFFAIWFVIGNVWIFGEQSSAHEAPNLYRLCVVFLTLSCIGYAMPFILCLTICCCLPCIISTLGVTEDVAQTRGATYETINALPTHKFKMMKSKIEDESSPTIIEGGVVAEGTEKERMISGEDAVCCICILNYENEDELRELPCSHLFHKECVDKWLKISALCPLCKSEVGGDASGIVNEENATQQRSESRVENNHASTSL</sequence>
<evidence type="ECO:0000313" key="5">
    <source>
        <dbReference type="EMBL" id="GAU41971.1"/>
    </source>
</evidence>
<keyword evidence="3" id="KW-0812">Transmembrane</keyword>
<keyword evidence="1" id="KW-0479">Metal-binding</keyword>
<dbReference type="EMBL" id="DF973893">
    <property type="protein sequence ID" value="GAU41971.1"/>
    <property type="molecule type" value="Genomic_DNA"/>
</dbReference>
<keyword evidence="6" id="KW-1185">Reference proteome</keyword>
<dbReference type="Pfam" id="PF13639">
    <property type="entry name" value="zf-RING_2"/>
    <property type="match status" value="1"/>
</dbReference>
<keyword evidence="1" id="KW-0863">Zinc-finger</keyword>
<protein>
    <recommendedName>
        <fullName evidence="4">RING-type domain-containing protein</fullName>
    </recommendedName>
</protein>
<dbReference type="FunFam" id="3.30.40.10:FF:000348">
    <property type="entry name" value="E3 ubiquitin-protein ligase"/>
    <property type="match status" value="1"/>
</dbReference>
<feature type="transmembrane region" description="Helical" evidence="3">
    <location>
        <begin position="217"/>
        <end position="238"/>
    </location>
</feature>
<feature type="transmembrane region" description="Helical" evidence="3">
    <location>
        <begin position="184"/>
        <end position="205"/>
    </location>
</feature>
<dbReference type="PANTHER" id="PTHR46225">
    <property type="entry name" value="C3H4 TYPE ZINC FINGER PROTEIN"/>
    <property type="match status" value="1"/>
</dbReference>
<feature type="region of interest" description="Disordered" evidence="2">
    <location>
        <begin position="18"/>
        <end position="37"/>
    </location>
</feature>
<feature type="domain" description="RING-type" evidence="4">
    <location>
        <begin position="316"/>
        <end position="357"/>
    </location>
</feature>
<proteinExistence type="predicted"/>
<evidence type="ECO:0000313" key="6">
    <source>
        <dbReference type="Proteomes" id="UP000242715"/>
    </source>
</evidence>
<evidence type="ECO:0000256" key="3">
    <source>
        <dbReference type="SAM" id="Phobius"/>
    </source>
</evidence>
<keyword evidence="3" id="KW-1133">Transmembrane helix</keyword>
<dbReference type="PROSITE" id="PS50089">
    <property type="entry name" value="ZF_RING_2"/>
    <property type="match status" value="1"/>
</dbReference>
<dbReference type="AlphaFoldDB" id="A0A2Z6NDQ5"/>
<evidence type="ECO:0000259" key="4">
    <source>
        <dbReference type="PROSITE" id="PS50089"/>
    </source>
</evidence>
<dbReference type="SUPFAM" id="SSF57850">
    <property type="entry name" value="RING/U-box"/>
    <property type="match status" value="1"/>
</dbReference>
<dbReference type="Gene3D" id="3.30.40.10">
    <property type="entry name" value="Zinc/RING finger domain, C3HC4 (zinc finger)"/>
    <property type="match status" value="1"/>
</dbReference>
<feature type="transmembrane region" description="Helical" evidence="3">
    <location>
        <begin position="68"/>
        <end position="88"/>
    </location>
</feature>
<accession>A0A2Z6NDQ5</accession>
<dbReference type="GO" id="GO:0008270">
    <property type="term" value="F:zinc ion binding"/>
    <property type="evidence" value="ECO:0007669"/>
    <property type="project" value="UniProtKB-KW"/>
</dbReference>
<evidence type="ECO:0000256" key="1">
    <source>
        <dbReference type="PROSITE-ProRule" id="PRU00175"/>
    </source>
</evidence>
<organism evidence="5 6">
    <name type="scientific">Trifolium subterraneum</name>
    <name type="common">Subterranean clover</name>
    <dbReference type="NCBI Taxonomy" id="3900"/>
    <lineage>
        <taxon>Eukaryota</taxon>
        <taxon>Viridiplantae</taxon>
        <taxon>Streptophyta</taxon>
        <taxon>Embryophyta</taxon>
        <taxon>Tracheophyta</taxon>
        <taxon>Spermatophyta</taxon>
        <taxon>Magnoliopsida</taxon>
        <taxon>eudicotyledons</taxon>
        <taxon>Gunneridae</taxon>
        <taxon>Pentapetalae</taxon>
        <taxon>rosids</taxon>
        <taxon>fabids</taxon>
        <taxon>Fabales</taxon>
        <taxon>Fabaceae</taxon>
        <taxon>Papilionoideae</taxon>
        <taxon>50 kb inversion clade</taxon>
        <taxon>NPAAA clade</taxon>
        <taxon>Hologalegina</taxon>
        <taxon>IRL clade</taxon>
        <taxon>Trifolieae</taxon>
        <taxon>Trifolium</taxon>
    </lineage>
</organism>
<keyword evidence="3" id="KW-0472">Membrane</keyword>
<dbReference type="InterPro" id="IPR013083">
    <property type="entry name" value="Znf_RING/FYVE/PHD"/>
</dbReference>
<dbReference type="OrthoDB" id="9984778at2759"/>
<feature type="region of interest" description="Disordered" evidence="2">
    <location>
        <begin position="369"/>
        <end position="391"/>
    </location>
</feature>
<evidence type="ECO:0000256" key="2">
    <source>
        <dbReference type="SAM" id="MobiDB-lite"/>
    </source>
</evidence>
<keyword evidence="1" id="KW-0862">Zinc</keyword>
<dbReference type="Proteomes" id="UP000242715">
    <property type="component" value="Unassembled WGS sequence"/>
</dbReference>
<dbReference type="CDD" id="cd16461">
    <property type="entry name" value="RING-H2_EL5-like"/>
    <property type="match status" value="1"/>
</dbReference>
<dbReference type="SMART" id="SM00184">
    <property type="entry name" value="RING"/>
    <property type="match status" value="1"/>
</dbReference>
<reference evidence="6" key="1">
    <citation type="journal article" date="2017" name="Front. Plant Sci.">
        <title>Climate Clever Clovers: New Paradigm to Reduce the Environmental Footprint of Ruminants by Breeding Low Methanogenic Forages Utilizing Haplotype Variation.</title>
        <authorList>
            <person name="Kaur P."/>
            <person name="Appels R."/>
            <person name="Bayer P.E."/>
            <person name="Keeble-Gagnere G."/>
            <person name="Wang J."/>
            <person name="Hirakawa H."/>
            <person name="Shirasawa K."/>
            <person name="Vercoe P."/>
            <person name="Stefanova K."/>
            <person name="Durmic Z."/>
            <person name="Nichols P."/>
            <person name="Revell C."/>
            <person name="Isobe S.N."/>
            <person name="Edwards D."/>
            <person name="Erskine W."/>
        </authorList>
    </citation>
    <scope>NUCLEOTIDE SEQUENCE [LARGE SCALE GENOMIC DNA]</scope>
    <source>
        <strain evidence="6">cv. Daliak</strain>
    </source>
</reference>
<gene>
    <name evidence="5" type="ORF">TSUD_306770</name>
</gene>
<name>A0A2Z6NDQ5_TRISU</name>